<reference evidence="2" key="1">
    <citation type="submission" date="2014-12" db="EMBL/GenBank/DDBJ databases">
        <title>Insight into the proteome of Arion vulgaris.</title>
        <authorList>
            <person name="Aradska J."/>
            <person name="Bulat T."/>
            <person name="Smidak R."/>
            <person name="Sarate P."/>
            <person name="Gangsoo J."/>
            <person name="Sialana F."/>
            <person name="Bilban M."/>
            <person name="Lubec G."/>
        </authorList>
    </citation>
    <scope>NUCLEOTIDE SEQUENCE</scope>
    <source>
        <tissue evidence="2">Skin</tissue>
    </source>
</reference>
<evidence type="ECO:0000313" key="2">
    <source>
        <dbReference type="EMBL" id="CEK74074.1"/>
    </source>
</evidence>
<protein>
    <recommendedName>
        <fullName evidence="3">Guanylate cyclase domain-containing protein</fullName>
    </recommendedName>
</protein>
<evidence type="ECO:0000256" key="1">
    <source>
        <dbReference type="ARBA" id="ARBA00023239"/>
    </source>
</evidence>
<keyword evidence="1" id="KW-0456">Lyase</keyword>
<sequence length="49" mass="5616">RVLFRSPEETAAVLVKHGYAVEFRGITKVKGKNPMKTFFLNPRKESTHV</sequence>
<gene>
    <name evidence="2" type="primary">ORF89529</name>
</gene>
<accession>A0A0B6ZZK6</accession>
<organism evidence="2">
    <name type="scientific">Arion vulgaris</name>
    <dbReference type="NCBI Taxonomy" id="1028688"/>
    <lineage>
        <taxon>Eukaryota</taxon>
        <taxon>Metazoa</taxon>
        <taxon>Spiralia</taxon>
        <taxon>Lophotrochozoa</taxon>
        <taxon>Mollusca</taxon>
        <taxon>Gastropoda</taxon>
        <taxon>Heterobranchia</taxon>
        <taxon>Euthyneura</taxon>
        <taxon>Panpulmonata</taxon>
        <taxon>Eupulmonata</taxon>
        <taxon>Stylommatophora</taxon>
        <taxon>Helicina</taxon>
        <taxon>Arionoidea</taxon>
        <taxon>Arionidae</taxon>
        <taxon>Arion</taxon>
    </lineage>
</organism>
<dbReference type="InterPro" id="IPR029787">
    <property type="entry name" value="Nucleotide_cyclase"/>
</dbReference>
<feature type="non-terminal residue" evidence="2">
    <location>
        <position position="1"/>
    </location>
</feature>
<dbReference type="AlphaFoldDB" id="A0A0B6ZZK6"/>
<name>A0A0B6ZZK6_9EUPU</name>
<dbReference type="GO" id="GO:0016829">
    <property type="term" value="F:lyase activity"/>
    <property type="evidence" value="ECO:0007669"/>
    <property type="project" value="UniProtKB-KW"/>
</dbReference>
<dbReference type="Gene3D" id="3.30.70.1230">
    <property type="entry name" value="Nucleotide cyclase"/>
    <property type="match status" value="1"/>
</dbReference>
<dbReference type="EMBL" id="HACG01027209">
    <property type="protein sequence ID" value="CEK74074.1"/>
    <property type="molecule type" value="Transcribed_RNA"/>
</dbReference>
<proteinExistence type="predicted"/>
<evidence type="ECO:0008006" key="3">
    <source>
        <dbReference type="Google" id="ProtNLM"/>
    </source>
</evidence>